<evidence type="ECO:0000256" key="2">
    <source>
        <dbReference type="ARBA" id="ARBA00022475"/>
    </source>
</evidence>
<keyword evidence="3" id="KW-0808">Transferase</keyword>
<evidence type="ECO:0000313" key="10">
    <source>
        <dbReference type="Proteomes" id="UP000003586"/>
    </source>
</evidence>
<feature type="transmembrane region" description="Helical" evidence="7">
    <location>
        <begin position="72"/>
        <end position="89"/>
    </location>
</feature>
<dbReference type="OrthoDB" id="9786870at2"/>
<sequence length="585" mass="66836">MNQSKKNPLLVTLLLLSLIFGIGTTYINYNNYIWHFPASLFLYMLYLASCLATVFFSFRAKIYLKTFNAKQNLFIGLMLLMFLGGWVLVKQDWPYALFLYASVCFLISGLLILRSAPAIGKVLFIGAFIISIINVAPIFFFISEKSFITKDLIATLFISNRNEAGEYMASRLNYWHTIAVFIFIITVVFLFRLNKKNALSKLPLSVWALFFISFFTLSLSGPIGALTFGYISNVSQTKKLTQMIKERSQRLQEYKFAVHPDSTAAKKIVVIVGESLNRNYMGLYGYAKPTTPNLSALLQDSTSSYRLFKFENVVSPEVSTVPSLKKVLTNVSQRNPIPFENALTIVDYFNSAGYKTHWISNQVQLGESSTPITVISTTASQIYFSGLEDSTENGKSPIGTKYDETLLAPFEKYIAADSTGKEVYFVHLMGNHWNYDDRYPPKFNFFKEREKDDVSLYLNSVLYNDWVVSRIMEIAKEHGADAVIYFSDHSEILATGHNLEKFEPEMVEIPFMVYVSENYLHKNKGLENRLIANQNTPAMNDNFFHFIQDFTGVKSTLYDTTASFISPQYIRKKRIVNNNSYNYDK</sequence>
<evidence type="ECO:0000313" key="9">
    <source>
        <dbReference type="EMBL" id="AHF17835.1"/>
    </source>
</evidence>
<protein>
    <recommendedName>
        <fullName evidence="8">Sulfatase N-terminal domain-containing protein</fullName>
    </recommendedName>
</protein>
<dbReference type="GO" id="GO:0009244">
    <property type="term" value="P:lipopolysaccharide core region biosynthetic process"/>
    <property type="evidence" value="ECO:0007669"/>
    <property type="project" value="TreeGrafter"/>
</dbReference>
<evidence type="ECO:0000256" key="7">
    <source>
        <dbReference type="SAM" id="Phobius"/>
    </source>
</evidence>
<dbReference type="HOGENOM" id="CLU_466058_0_0_10"/>
<dbReference type="eggNOG" id="COG2194">
    <property type="taxonomic scope" value="Bacteria"/>
</dbReference>
<feature type="transmembrane region" description="Helical" evidence="7">
    <location>
        <begin position="206"/>
        <end position="231"/>
    </location>
</feature>
<keyword evidence="10" id="KW-1185">Reference proteome</keyword>
<keyword evidence="6 7" id="KW-0472">Membrane</keyword>
<dbReference type="EMBL" id="CP007035">
    <property type="protein sequence ID" value="AHF17835.1"/>
    <property type="molecule type" value="Genomic_DNA"/>
</dbReference>
<evidence type="ECO:0000256" key="4">
    <source>
        <dbReference type="ARBA" id="ARBA00022692"/>
    </source>
</evidence>
<keyword evidence="5 7" id="KW-1133">Transmembrane helix</keyword>
<dbReference type="Gene3D" id="3.40.720.10">
    <property type="entry name" value="Alkaline Phosphatase, subunit A"/>
    <property type="match status" value="1"/>
</dbReference>
<dbReference type="InterPro" id="IPR040423">
    <property type="entry name" value="PEA_transferase"/>
</dbReference>
<dbReference type="InterPro" id="IPR058130">
    <property type="entry name" value="PEA_transf_C"/>
</dbReference>
<feature type="transmembrane region" description="Helical" evidence="7">
    <location>
        <begin position="95"/>
        <end position="113"/>
    </location>
</feature>
<dbReference type="PANTHER" id="PTHR30443">
    <property type="entry name" value="INNER MEMBRANE PROTEIN"/>
    <property type="match status" value="1"/>
</dbReference>
<dbReference type="KEGG" id="nso:NIASO_14960"/>
<accession>W0F450</accession>
<evidence type="ECO:0000256" key="5">
    <source>
        <dbReference type="ARBA" id="ARBA00022989"/>
    </source>
</evidence>
<dbReference type="RefSeq" id="WP_008586782.1">
    <property type="nucleotide sequence ID" value="NZ_CP007035.1"/>
</dbReference>
<evidence type="ECO:0000256" key="3">
    <source>
        <dbReference type="ARBA" id="ARBA00022679"/>
    </source>
</evidence>
<dbReference type="CDD" id="cd16017">
    <property type="entry name" value="LptA"/>
    <property type="match status" value="1"/>
</dbReference>
<evidence type="ECO:0000256" key="1">
    <source>
        <dbReference type="ARBA" id="ARBA00004651"/>
    </source>
</evidence>
<proteinExistence type="predicted"/>
<comment type="subcellular location">
    <subcellularLocation>
        <location evidence="1">Cell membrane</location>
        <topology evidence="1">Multi-pass membrane protein</topology>
    </subcellularLocation>
</comment>
<name>W0F450_9BACT</name>
<feature type="transmembrane region" description="Helical" evidence="7">
    <location>
        <begin position="41"/>
        <end position="60"/>
    </location>
</feature>
<dbReference type="PANTHER" id="PTHR30443:SF2">
    <property type="entry name" value="PHOSPHOETHANOLAMINE TRANSFERASE EPTC"/>
    <property type="match status" value="1"/>
</dbReference>
<dbReference type="GO" id="GO:0016776">
    <property type="term" value="F:phosphotransferase activity, phosphate group as acceptor"/>
    <property type="evidence" value="ECO:0007669"/>
    <property type="project" value="TreeGrafter"/>
</dbReference>
<feature type="transmembrane region" description="Helical" evidence="7">
    <location>
        <begin position="122"/>
        <end position="142"/>
    </location>
</feature>
<evidence type="ECO:0000256" key="6">
    <source>
        <dbReference type="ARBA" id="ARBA00023136"/>
    </source>
</evidence>
<dbReference type="AlphaFoldDB" id="W0F450"/>
<dbReference type="Pfam" id="PF00884">
    <property type="entry name" value="Sulfatase"/>
    <property type="match status" value="1"/>
</dbReference>
<organism evidence="9 10">
    <name type="scientific">Niabella soli DSM 19437</name>
    <dbReference type="NCBI Taxonomy" id="929713"/>
    <lineage>
        <taxon>Bacteria</taxon>
        <taxon>Pseudomonadati</taxon>
        <taxon>Bacteroidota</taxon>
        <taxon>Chitinophagia</taxon>
        <taxon>Chitinophagales</taxon>
        <taxon>Chitinophagaceae</taxon>
        <taxon>Niabella</taxon>
    </lineage>
</organism>
<dbReference type="GO" id="GO:0005886">
    <property type="term" value="C:plasma membrane"/>
    <property type="evidence" value="ECO:0007669"/>
    <property type="project" value="UniProtKB-SubCell"/>
</dbReference>
<dbReference type="Proteomes" id="UP000003586">
    <property type="component" value="Chromosome"/>
</dbReference>
<feature type="transmembrane region" description="Helical" evidence="7">
    <location>
        <begin position="174"/>
        <end position="194"/>
    </location>
</feature>
<evidence type="ECO:0000259" key="8">
    <source>
        <dbReference type="Pfam" id="PF00884"/>
    </source>
</evidence>
<dbReference type="SUPFAM" id="SSF53649">
    <property type="entry name" value="Alkaline phosphatase-like"/>
    <property type="match status" value="1"/>
</dbReference>
<keyword evidence="4 7" id="KW-0812">Transmembrane</keyword>
<dbReference type="InterPro" id="IPR000917">
    <property type="entry name" value="Sulfatase_N"/>
</dbReference>
<feature type="domain" description="Sulfatase N-terminal" evidence="8">
    <location>
        <begin position="267"/>
        <end position="552"/>
    </location>
</feature>
<reference evidence="9 10" key="1">
    <citation type="submission" date="2013-12" db="EMBL/GenBank/DDBJ databases">
        <authorList>
            <consortium name="DOE Joint Genome Institute"/>
            <person name="Eisen J."/>
            <person name="Huntemann M."/>
            <person name="Han J."/>
            <person name="Chen A."/>
            <person name="Kyrpides N."/>
            <person name="Mavromatis K."/>
            <person name="Markowitz V."/>
            <person name="Palaniappan K."/>
            <person name="Ivanova N."/>
            <person name="Schaumberg A."/>
            <person name="Pati A."/>
            <person name="Liolios K."/>
            <person name="Nordberg H.P."/>
            <person name="Cantor M.N."/>
            <person name="Hua S.X."/>
            <person name="Woyke T."/>
        </authorList>
    </citation>
    <scope>NUCLEOTIDE SEQUENCE [LARGE SCALE GENOMIC DNA]</scope>
    <source>
        <strain evidence="10">DSM 19437</strain>
    </source>
</reference>
<dbReference type="InterPro" id="IPR017850">
    <property type="entry name" value="Alkaline_phosphatase_core_sf"/>
</dbReference>
<keyword evidence="2" id="KW-1003">Cell membrane</keyword>
<gene>
    <name evidence="9" type="ORF">NIASO_14960</name>
</gene>